<dbReference type="SUPFAM" id="SSF51011">
    <property type="entry name" value="Glycosyl hydrolase domain"/>
    <property type="match status" value="1"/>
</dbReference>
<protein>
    <submittedName>
        <fullName evidence="2">Alpha-amylase</fullName>
    </submittedName>
</protein>
<organism evidence="2 3">
    <name type="scientific">Phaeocystidibacter marisrubri</name>
    <dbReference type="NCBI Taxonomy" id="1577780"/>
    <lineage>
        <taxon>Bacteria</taxon>
        <taxon>Pseudomonadati</taxon>
        <taxon>Bacteroidota</taxon>
        <taxon>Flavobacteriia</taxon>
        <taxon>Flavobacteriales</taxon>
        <taxon>Phaeocystidibacteraceae</taxon>
        <taxon>Phaeocystidibacter</taxon>
    </lineage>
</organism>
<dbReference type="Pfam" id="PF00128">
    <property type="entry name" value="Alpha-amylase"/>
    <property type="match status" value="2"/>
</dbReference>
<dbReference type="PANTHER" id="PTHR47786:SF2">
    <property type="entry name" value="GLYCOSYL HYDROLASE FAMILY 13 CATALYTIC DOMAIN-CONTAINING PROTEIN"/>
    <property type="match status" value="1"/>
</dbReference>
<dbReference type="OrthoDB" id="9805159at2"/>
<dbReference type="InterPro" id="IPR006047">
    <property type="entry name" value="GH13_cat_dom"/>
</dbReference>
<evidence type="ECO:0000259" key="1">
    <source>
        <dbReference type="SMART" id="SM00642"/>
    </source>
</evidence>
<sequence length="455" mass="51668">MKTTTILSLKGLALLTFLFISWSCKKDVNSSTSGSSYTDPFTQMPATEDVVMYEVNLRAYSENGDLQGVMYRLDELEDMGVNVIWLMPIYPVGQVNSVNSPYCIRNYIQVASEYGNLRKLREFTSMAHDRGMAVMLDWVANHTAWDHPWIEENPGWYTQDGNGNIIHPPGTNWQDVADLNFDNMDMRAAMIESMKYWVEEANVDGFRCDYADGVPYDFWVSAIDSLRNIPGRELLFFAEGNRADHFAAGFDMAFGWNYYGAIKNVWNGQATSLMRNTHIQEYNNAPAGKHWVRFTTNHDESAWDATPMQIFNGKKGALAASVATIFTGGVPLIYGSQEVGVTGTIPFFSNTQIDWSKNGDMLAEYESLLSFYSKNKIARTGVNTDYSDDDVLCYVKSLNGKELLIIVNVRNTTVLYDMPSSVVVGDDWYDERDQVKYDFGLQLILEPYRYYVLSR</sequence>
<dbReference type="Proteomes" id="UP000484164">
    <property type="component" value="Unassembled WGS sequence"/>
</dbReference>
<keyword evidence="3" id="KW-1185">Reference proteome</keyword>
<dbReference type="EMBL" id="WBVQ01000003">
    <property type="protein sequence ID" value="KAB2815184.1"/>
    <property type="molecule type" value="Genomic_DNA"/>
</dbReference>
<evidence type="ECO:0000313" key="3">
    <source>
        <dbReference type="Proteomes" id="UP000484164"/>
    </source>
</evidence>
<dbReference type="Gene3D" id="3.20.20.80">
    <property type="entry name" value="Glycosidases"/>
    <property type="match status" value="1"/>
</dbReference>
<evidence type="ECO:0000313" key="2">
    <source>
        <dbReference type="EMBL" id="KAB2815184.1"/>
    </source>
</evidence>
<name>A0A6L3ZBZ0_9FLAO</name>
<dbReference type="SUPFAM" id="SSF51445">
    <property type="entry name" value="(Trans)glycosidases"/>
    <property type="match status" value="1"/>
</dbReference>
<proteinExistence type="predicted"/>
<dbReference type="InterPro" id="IPR017853">
    <property type="entry name" value="GH"/>
</dbReference>
<gene>
    <name evidence="2" type="ORF">F8C82_13890</name>
</gene>
<comment type="caution">
    <text evidence="2">The sequence shown here is derived from an EMBL/GenBank/DDBJ whole genome shotgun (WGS) entry which is preliminary data.</text>
</comment>
<dbReference type="GO" id="GO:0005975">
    <property type="term" value="P:carbohydrate metabolic process"/>
    <property type="evidence" value="ECO:0007669"/>
    <property type="project" value="InterPro"/>
</dbReference>
<dbReference type="CDD" id="cd11313">
    <property type="entry name" value="AmyAc_arch_bac_AmyA"/>
    <property type="match status" value="1"/>
</dbReference>
<dbReference type="PANTHER" id="PTHR47786">
    <property type="entry name" value="ALPHA-1,4-GLUCAN:MALTOSE-1-PHOSPHATE MALTOSYLTRANSFERASE"/>
    <property type="match status" value="1"/>
</dbReference>
<dbReference type="RefSeq" id="WP_151694220.1">
    <property type="nucleotide sequence ID" value="NZ_BMGX01000001.1"/>
</dbReference>
<feature type="domain" description="Glycosyl hydrolase family 13 catalytic" evidence="1">
    <location>
        <begin position="54"/>
        <end position="372"/>
    </location>
</feature>
<accession>A0A6L3ZBZ0</accession>
<reference evidence="2 3" key="1">
    <citation type="submission" date="2019-10" db="EMBL/GenBank/DDBJ databases">
        <title>Genome sequence of Phaeocystidibacter marisrubri JCM30614 (type strain).</title>
        <authorList>
            <person name="Bowman J.P."/>
        </authorList>
    </citation>
    <scope>NUCLEOTIDE SEQUENCE [LARGE SCALE GENOMIC DNA]</scope>
    <source>
        <strain evidence="2 3">JCM 30614</strain>
    </source>
</reference>
<dbReference type="SMART" id="SM00642">
    <property type="entry name" value="Aamy"/>
    <property type="match status" value="1"/>
</dbReference>
<dbReference type="AlphaFoldDB" id="A0A6L3ZBZ0"/>